<feature type="region of interest" description="Disordered" evidence="1">
    <location>
        <begin position="117"/>
        <end position="174"/>
    </location>
</feature>
<evidence type="ECO:0000313" key="3">
    <source>
        <dbReference type="Proteomes" id="UP000324222"/>
    </source>
</evidence>
<gene>
    <name evidence="2" type="ORF">E2C01_062742</name>
</gene>
<reference evidence="2 3" key="1">
    <citation type="submission" date="2019-05" db="EMBL/GenBank/DDBJ databases">
        <title>Another draft genome of Portunus trituberculatus and its Hox gene families provides insights of decapod evolution.</title>
        <authorList>
            <person name="Jeong J.-H."/>
            <person name="Song I."/>
            <person name="Kim S."/>
            <person name="Choi T."/>
            <person name="Kim D."/>
            <person name="Ryu S."/>
            <person name="Kim W."/>
        </authorList>
    </citation>
    <scope>NUCLEOTIDE SEQUENCE [LARGE SCALE GENOMIC DNA]</scope>
    <source>
        <tissue evidence="2">Muscle</tissue>
    </source>
</reference>
<dbReference type="AlphaFoldDB" id="A0A5B7H8R1"/>
<dbReference type="Proteomes" id="UP000324222">
    <property type="component" value="Unassembled WGS sequence"/>
</dbReference>
<protein>
    <submittedName>
        <fullName evidence="2">Uncharacterized protein</fullName>
    </submittedName>
</protein>
<accession>A0A5B7H8R1</accession>
<keyword evidence="3" id="KW-1185">Reference proteome</keyword>
<name>A0A5B7H8R1_PORTR</name>
<proteinExistence type="predicted"/>
<evidence type="ECO:0000313" key="2">
    <source>
        <dbReference type="EMBL" id="MPC68540.1"/>
    </source>
</evidence>
<organism evidence="2 3">
    <name type="scientific">Portunus trituberculatus</name>
    <name type="common">Swimming crab</name>
    <name type="synonym">Neptunus trituberculatus</name>
    <dbReference type="NCBI Taxonomy" id="210409"/>
    <lineage>
        <taxon>Eukaryota</taxon>
        <taxon>Metazoa</taxon>
        <taxon>Ecdysozoa</taxon>
        <taxon>Arthropoda</taxon>
        <taxon>Crustacea</taxon>
        <taxon>Multicrustacea</taxon>
        <taxon>Malacostraca</taxon>
        <taxon>Eumalacostraca</taxon>
        <taxon>Eucarida</taxon>
        <taxon>Decapoda</taxon>
        <taxon>Pleocyemata</taxon>
        <taxon>Brachyura</taxon>
        <taxon>Eubrachyura</taxon>
        <taxon>Portunoidea</taxon>
        <taxon>Portunidae</taxon>
        <taxon>Portuninae</taxon>
        <taxon>Portunus</taxon>
    </lineage>
</organism>
<comment type="caution">
    <text evidence="2">The sequence shown here is derived from an EMBL/GenBank/DDBJ whole genome shotgun (WGS) entry which is preliminary data.</text>
</comment>
<evidence type="ECO:0000256" key="1">
    <source>
        <dbReference type="SAM" id="MobiDB-lite"/>
    </source>
</evidence>
<sequence>MYTGSCIPSPPTSIRASTGPRIALQCPITPHICGAKGRFCAAMTPFLMSVLSAPVSTVRQHDYPSITPPTWEVRAAAAAAVTERRPVSRSGAWVMTAGVWPRSPVRRCFPPVFCPPVSSGGRTERGGPVGHNPSSRAGTHTVPPAQRNETERGLGTGDNLASYVPSPYSSNMPL</sequence>
<dbReference type="EMBL" id="VSRR010027997">
    <property type="protein sequence ID" value="MPC68540.1"/>
    <property type="molecule type" value="Genomic_DNA"/>
</dbReference>